<evidence type="ECO:0000313" key="2">
    <source>
        <dbReference type="Proteomes" id="UP000836402"/>
    </source>
</evidence>
<evidence type="ECO:0000313" key="1">
    <source>
        <dbReference type="EMBL" id="CAD6914188.1"/>
    </source>
</evidence>
<comment type="caution">
    <text evidence="1">The sequence shown here is derived from an EMBL/GenBank/DDBJ whole genome shotgun (WGS) entry which is preliminary data.</text>
</comment>
<reference evidence="1" key="1">
    <citation type="submission" date="2020-10" db="EMBL/GenBank/DDBJ databases">
        <authorList>
            <person name="Sedaghatjoo S."/>
        </authorList>
    </citation>
    <scope>NUCLEOTIDE SEQUENCE</scope>
    <source>
        <strain evidence="1">AZH3</strain>
    </source>
</reference>
<organism evidence="1 2">
    <name type="scientific">Tilletia caries</name>
    <name type="common">wheat bunt fungus</name>
    <dbReference type="NCBI Taxonomy" id="13290"/>
    <lineage>
        <taxon>Eukaryota</taxon>
        <taxon>Fungi</taxon>
        <taxon>Dikarya</taxon>
        <taxon>Basidiomycota</taxon>
        <taxon>Ustilaginomycotina</taxon>
        <taxon>Exobasidiomycetes</taxon>
        <taxon>Tilletiales</taxon>
        <taxon>Tilletiaceae</taxon>
        <taxon>Tilletia</taxon>
    </lineage>
</organism>
<sequence length="86" mass="9236">MPAPTTITRDSLARMQSQNCKNEEDKYKAMNVCLCNIWTNAGQKNCTWGCFINGGGSLLRCAGDCAQGQGKLVGKCDPMPESCSSP</sequence>
<name>A0ABN7IS03_9BASI</name>
<gene>
    <name evidence="1" type="ORF">JKIAZH3_G6444</name>
</gene>
<protein>
    <submittedName>
        <fullName evidence="1">Uncharacterized protein</fullName>
    </submittedName>
</protein>
<dbReference type="Proteomes" id="UP000836402">
    <property type="component" value="Unassembled WGS sequence"/>
</dbReference>
<dbReference type="EMBL" id="CAJHJG010001728">
    <property type="protein sequence ID" value="CAD6914188.1"/>
    <property type="molecule type" value="Genomic_DNA"/>
</dbReference>
<accession>A0ABN7IS03</accession>
<keyword evidence="2" id="KW-1185">Reference proteome</keyword>
<proteinExistence type="predicted"/>